<keyword evidence="1" id="KW-1133">Transmembrane helix</keyword>
<feature type="transmembrane region" description="Helical" evidence="1">
    <location>
        <begin position="110"/>
        <end position="130"/>
    </location>
</feature>
<keyword evidence="1" id="KW-0472">Membrane</keyword>
<evidence type="ECO:0000313" key="3">
    <source>
        <dbReference type="Proteomes" id="UP000053660"/>
    </source>
</evidence>
<feature type="transmembrane region" description="Helical" evidence="1">
    <location>
        <begin position="71"/>
        <end position="90"/>
    </location>
</feature>
<accession>A0A0B1TG65</accession>
<gene>
    <name evidence="2" type="ORF">OESDEN_05245</name>
</gene>
<protein>
    <recommendedName>
        <fullName evidence="4">Acyltransferase 3 domain-containing protein</fullName>
    </recommendedName>
</protein>
<proteinExistence type="predicted"/>
<dbReference type="InterPro" id="IPR052728">
    <property type="entry name" value="O2_lipid_transport_reg"/>
</dbReference>
<dbReference type="PANTHER" id="PTHR11161">
    <property type="entry name" value="O-ACYLTRANSFERASE"/>
    <property type="match status" value="1"/>
</dbReference>
<feature type="transmembrane region" description="Helical" evidence="1">
    <location>
        <begin position="38"/>
        <end position="59"/>
    </location>
</feature>
<keyword evidence="3" id="KW-1185">Reference proteome</keyword>
<dbReference type="PANTHER" id="PTHR11161:SF0">
    <property type="entry name" value="O-ACYLTRANSFERASE LIKE PROTEIN"/>
    <property type="match status" value="1"/>
</dbReference>
<organism evidence="2 3">
    <name type="scientific">Oesophagostomum dentatum</name>
    <name type="common">Nodular worm</name>
    <dbReference type="NCBI Taxonomy" id="61180"/>
    <lineage>
        <taxon>Eukaryota</taxon>
        <taxon>Metazoa</taxon>
        <taxon>Ecdysozoa</taxon>
        <taxon>Nematoda</taxon>
        <taxon>Chromadorea</taxon>
        <taxon>Rhabditida</taxon>
        <taxon>Rhabditina</taxon>
        <taxon>Rhabditomorpha</taxon>
        <taxon>Strongyloidea</taxon>
        <taxon>Strongylidae</taxon>
        <taxon>Oesophagostomum</taxon>
    </lineage>
</organism>
<evidence type="ECO:0008006" key="4">
    <source>
        <dbReference type="Google" id="ProtNLM"/>
    </source>
</evidence>
<dbReference type="Proteomes" id="UP000053660">
    <property type="component" value="Unassembled WGS sequence"/>
</dbReference>
<name>A0A0B1TG65_OESDE</name>
<keyword evidence="1" id="KW-0812">Transmembrane</keyword>
<dbReference type="EMBL" id="KN550187">
    <property type="protein sequence ID" value="KHJ94822.1"/>
    <property type="molecule type" value="Genomic_DNA"/>
</dbReference>
<sequence>MMELTIVNSGSFSECMELAAPYKVREFVRATYNNFSRLGWALAVSWVIVANHLGWGGIIAKFLDHPIWQPLGRLSYCGYFVHFFLIRYVYNLDDRPSHFVSIWRTYLHLMIPNLVASYVFAFFWSCLFEVPVVKLKKLLTDGLLPAKKKQFVQPSQPKISPY</sequence>
<dbReference type="AlphaFoldDB" id="A0A0B1TG65"/>
<evidence type="ECO:0000313" key="2">
    <source>
        <dbReference type="EMBL" id="KHJ94822.1"/>
    </source>
</evidence>
<reference evidence="2 3" key="1">
    <citation type="submission" date="2014-03" db="EMBL/GenBank/DDBJ databases">
        <title>Draft genome of the hookworm Oesophagostomum dentatum.</title>
        <authorList>
            <person name="Mitreva M."/>
        </authorList>
    </citation>
    <scope>NUCLEOTIDE SEQUENCE [LARGE SCALE GENOMIC DNA]</scope>
    <source>
        <strain evidence="2 3">OD-Hann</strain>
    </source>
</reference>
<evidence type="ECO:0000256" key="1">
    <source>
        <dbReference type="SAM" id="Phobius"/>
    </source>
</evidence>
<dbReference type="OrthoDB" id="207378at2759"/>